<feature type="region of interest" description="Disordered" evidence="6">
    <location>
        <begin position="346"/>
        <end position="365"/>
    </location>
</feature>
<protein>
    <recommendedName>
        <fullName evidence="7">LIM zinc-binding domain-containing protein</fullName>
    </recommendedName>
</protein>
<evidence type="ECO:0000313" key="9">
    <source>
        <dbReference type="Proteomes" id="UP001497525"/>
    </source>
</evidence>
<feature type="domain" description="LIM zinc-binding" evidence="7">
    <location>
        <begin position="30"/>
        <end position="88"/>
    </location>
</feature>
<feature type="domain" description="LIM zinc-binding" evidence="7">
    <location>
        <begin position="112"/>
        <end position="170"/>
    </location>
</feature>
<comment type="caution">
    <text evidence="8">The sequence shown here is derived from an EMBL/GenBank/DDBJ whole genome shotgun (WGS) entry which is preliminary data.</text>
</comment>
<evidence type="ECO:0000256" key="3">
    <source>
        <dbReference type="ARBA" id="ARBA00022833"/>
    </source>
</evidence>
<feature type="domain" description="LIM zinc-binding" evidence="7">
    <location>
        <begin position="203"/>
        <end position="261"/>
    </location>
</feature>
<dbReference type="PROSITE" id="PS50023">
    <property type="entry name" value="LIM_DOMAIN_2"/>
    <property type="match status" value="4"/>
</dbReference>
<organism evidence="8 9">
    <name type="scientific">Calicophoron daubneyi</name>
    <name type="common">Rumen fluke</name>
    <name type="synonym">Paramphistomum daubneyi</name>
    <dbReference type="NCBI Taxonomy" id="300641"/>
    <lineage>
        <taxon>Eukaryota</taxon>
        <taxon>Metazoa</taxon>
        <taxon>Spiralia</taxon>
        <taxon>Lophotrochozoa</taxon>
        <taxon>Platyhelminthes</taxon>
        <taxon>Trematoda</taxon>
        <taxon>Digenea</taxon>
        <taxon>Plagiorchiida</taxon>
        <taxon>Pronocephalata</taxon>
        <taxon>Paramphistomoidea</taxon>
        <taxon>Paramphistomidae</taxon>
        <taxon>Calicophoron</taxon>
    </lineage>
</organism>
<evidence type="ECO:0000256" key="4">
    <source>
        <dbReference type="ARBA" id="ARBA00023038"/>
    </source>
</evidence>
<dbReference type="GO" id="GO:0046872">
    <property type="term" value="F:metal ion binding"/>
    <property type="evidence" value="ECO:0007669"/>
    <property type="project" value="UniProtKB-KW"/>
</dbReference>
<dbReference type="Pfam" id="PF00412">
    <property type="entry name" value="LIM"/>
    <property type="match status" value="3"/>
</dbReference>
<keyword evidence="3 5" id="KW-0862">Zinc</keyword>
<accession>A0AAV2TPT0</accession>
<name>A0AAV2TPT0_CALDB</name>
<keyword evidence="2" id="KW-0677">Repeat</keyword>
<dbReference type="EMBL" id="CAXLJL010000489">
    <property type="protein sequence ID" value="CAL5138393.1"/>
    <property type="molecule type" value="Genomic_DNA"/>
</dbReference>
<dbReference type="Proteomes" id="UP001497525">
    <property type="component" value="Unassembled WGS sequence"/>
</dbReference>
<evidence type="ECO:0000256" key="2">
    <source>
        <dbReference type="ARBA" id="ARBA00022737"/>
    </source>
</evidence>
<dbReference type="Gene3D" id="2.10.110.10">
    <property type="entry name" value="Cysteine Rich Protein"/>
    <property type="match status" value="4"/>
</dbReference>
<keyword evidence="4 5" id="KW-0440">LIM domain</keyword>
<dbReference type="AlphaFoldDB" id="A0AAV2TPT0"/>
<dbReference type="PANTHER" id="PTHR24205:SF16">
    <property type="entry name" value="GH01042P-RELATED"/>
    <property type="match status" value="1"/>
</dbReference>
<dbReference type="InterPro" id="IPR001781">
    <property type="entry name" value="Znf_LIM"/>
</dbReference>
<evidence type="ECO:0000256" key="1">
    <source>
        <dbReference type="ARBA" id="ARBA00022723"/>
    </source>
</evidence>
<gene>
    <name evidence="8" type="ORF">CDAUBV1_LOCUS12977</name>
</gene>
<evidence type="ECO:0000259" key="7">
    <source>
        <dbReference type="PROSITE" id="PS50023"/>
    </source>
</evidence>
<keyword evidence="1 5" id="KW-0479">Metal-binding</keyword>
<reference evidence="8" key="1">
    <citation type="submission" date="2024-06" db="EMBL/GenBank/DDBJ databases">
        <authorList>
            <person name="Liu X."/>
            <person name="Lenzi L."/>
            <person name="Haldenby T S."/>
            <person name="Uol C."/>
        </authorList>
    </citation>
    <scope>NUCLEOTIDE SEQUENCE</scope>
</reference>
<sequence>MDLEGNGEKDEITAGCEEGVEDDDLEQPQHRCWVCSTIVETGFRVSKDFYHIDCFKCCKCKRLLDITDFIPSHGKLYCGKHFERVLLKKSLKREDISIPALPNSSTSNAPLVTCEGCGYGVQDGVCVYENLYHPDCLKCDTCKQPVDFKHYKIMDGKIYCPKDYSKMEKSFAALILEPRHPKDKTNKRTHKVEHKLSVDEPCVACVVCNKPMIQGVYVQDAYYHVRCFRCARCRVFLRLDRYEILNGKTYCLRDYGKALAKETPVGEKPEVQGEPKNLLQNIDQCGVCCQCYCAVKVGWYIKGGIYHAPCLKCATCQDILLLSECKELGGEIYCLQDYKKIVSPNSFKHPQRKKSSSNPTNSAKADGLTQNIIDAV</sequence>
<evidence type="ECO:0000256" key="6">
    <source>
        <dbReference type="SAM" id="MobiDB-lite"/>
    </source>
</evidence>
<feature type="compositionally biased region" description="Polar residues" evidence="6">
    <location>
        <begin position="356"/>
        <end position="365"/>
    </location>
</feature>
<feature type="domain" description="LIM zinc-binding" evidence="7">
    <location>
        <begin position="283"/>
        <end position="344"/>
    </location>
</feature>
<proteinExistence type="predicted"/>
<evidence type="ECO:0000313" key="8">
    <source>
        <dbReference type="EMBL" id="CAL5138393.1"/>
    </source>
</evidence>
<dbReference type="EMBL" id="CAXLJL010000489">
    <property type="protein sequence ID" value="CAL5138394.1"/>
    <property type="molecule type" value="Genomic_DNA"/>
</dbReference>
<dbReference type="SMART" id="SM00132">
    <property type="entry name" value="LIM"/>
    <property type="match status" value="4"/>
</dbReference>
<dbReference type="CDD" id="cd08368">
    <property type="entry name" value="LIM"/>
    <property type="match status" value="2"/>
</dbReference>
<dbReference type="PANTHER" id="PTHR24205">
    <property type="entry name" value="FOUR AND A HALF LIM DOMAINS PROTEIN"/>
    <property type="match status" value="1"/>
</dbReference>
<evidence type="ECO:0000256" key="5">
    <source>
        <dbReference type="PROSITE-ProRule" id="PRU00125"/>
    </source>
</evidence>